<organism evidence="9 10">
    <name type="scientific">Clostridium tertium</name>
    <dbReference type="NCBI Taxonomy" id="1559"/>
    <lineage>
        <taxon>Bacteria</taxon>
        <taxon>Bacillati</taxon>
        <taxon>Bacillota</taxon>
        <taxon>Clostridia</taxon>
        <taxon>Eubacteriales</taxon>
        <taxon>Clostridiaceae</taxon>
        <taxon>Clostridium</taxon>
    </lineage>
</organism>
<sequence>MALIKNLIPESQYSTKCPYSMTPKGICIHNTANDAPAINERNYMARADNQNEVSFHIAVDDNQAIQCIPFNRNAWHAGDGGSGQGNRNYIAVEICYSRSGGERFIKAEQRAAKEVAALLKQYGWGISQIRKHQDFSGKYCPHRTLDMGWQRFLNMIQAELNLLNNPSVNVKEEYKMKYAVCYCNEVDEREAKNLRDYLGTDAQCFDARIKMTNWKGIAPNIIAVGGNAEPVGFSSHTTHIIKGDDRYDTRQKVLSICEGRTKLDDYKIK</sequence>
<evidence type="ECO:0000256" key="2">
    <source>
        <dbReference type="ARBA" id="ARBA00007553"/>
    </source>
</evidence>
<comment type="caution">
    <text evidence="9">The sequence shown here is derived from an EMBL/GenBank/DDBJ whole genome shotgun (WGS) entry which is preliminary data.</text>
</comment>
<dbReference type="GO" id="GO:0009253">
    <property type="term" value="P:peptidoglycan catabolic process"/>
    <property type="evidence" value="ECO:0007669"/>
    <property type="project" value="InterPro"/>
</dbReference>
<evidence type="ECO:0000313" key="10">
    <source>
        <dbReference type="Proteomes" id="UP001141183"/>
    </source>
</evidence>
<evidence type="ECO:0000256" key="5">
    <source>
        <dbReference type="ARBA" id="ARBA00022969"/>
    </source>
</evidence>
<dbReference type="Proteomes" id="UP001141183">
    <property type="component" value="Unassembled WGS sequence"/>
</dbReference>
<dbReference type="GO" id="GO:0071555">
    <property type="term" value="P:cell wall organization"/>
    <property type="evidence" value="ECO:0007669"/>
    <property type="project" value="UniProtKB-KW"/>
</dbReference>
<evidence type="ECO:0000256" key="7">
    <source>
        <dbReference type="ARBA" id="ARBA00023316"/>
    </source>
</evidence>
<comment type="similarity">
    <text evidence="2">Belongs to the N-acetylmuramoyl-L-alanine amidase 2 family.</text>
</comment>
<dbReference type="PANTHER" id="PTHR30417">
    <property type="entry name" value="N-ACETYLMURAMOYL-L-ALANINE AMIDASE AMID"/>
    <property type="match status" value="1"/>
</dbReference>
<evidence type="ECO:0000259" key="8">
    <source>
        <dbReference type="SMART" id="SM00644"/>
    </source>
</evidence>
<dbReference type="AlphaFoldDB" id="A0A9X3XP44"/>
<evidence type="ECO:0000256" key="1">
    <source>
        <dbReference type="ARBA" id="ARBA00001561"/>
    </source>
</evidence>
<keyword evidence="10" id="KW-1185">Reference proteome</keyword>
<keyword evidence="6" id="KW-0178">Competence</keyword>
<keyword evidence="7" id="KW-0961">Cell wall biogenesis/degradation</keyword>
<dbReference type="GO" id="GO:0008745">
    <property type="term" value="F:N-acetylmuramoyl-L-alanine amidase activity"/>
    <property type="evidence" value="ECO:0007669"/>
    <property type="project" value="UniProtKB-EC"/>
</dbReference>
<evidence type="ECO:0000256" key="6">
    <source>
        <dbReference type="ARBA" id="ARBA00023287"/>
    </source>
</evidence>
<name>A0A9X3XP44_9CLOT</name>
<dbReference type="PANTHER" id="PTHR30417:SF11">
    <property type="entry name" value="N-ACETYLMURAMOYL-L-ALANINE AMIDASE XLYA"/>
    <property type="match status" value="1"/>
</dbReference>
<dbReference type="InterPro" id="IPR051206">
    <property type="entry name" value="NAMLAA_amidase_2"/>
</dbReference>
<accession>A0A9X3XP44</accession>
<dbReference type="GO" id="GO:0030420">
    <property type="term" value="P:establishment of competence for transformation"/>
    <property type="evidence" value="ECO:0007669"/>
    <property type="project" value="UniProtKB-KW"/>
</dbReference>
<dbReference type="InterPro" id="IPR036505">
    <property type="entry name" value="Amidase/PGRP_sf"/>
</dbReference>
<dbReference type="SMART" id="SM00644">
    <property type="entry name" value="Ami_2"/>
    <property type="match status" value="1"/>
</dbReference>
<reference evidence="9" key="1">
    <citation type="submission" date="2022-05" db="EMBL/GenBank/DDBJ databases">
        <title>Draft genome sequence of Clostridium tertium strain CP3 isolated from Peru.</title>
        <authorList>
            <person name="Hurtado R."/>
            <person name="Lima L."/>
            <person name="Sousa T."/>
            <person name="Jaiswal A.K."/>
            <person name="Tiwari S."/>
            <person name="Maturrano L."/>
            <person name="Brenig B."/>
            <person name="Azevedo V."/>
        </authorList>
    </citation>
    <scope>NUCLEOTIDE SEQUENCE</scope>
    <source>
        <strain evidence="9">CP3</strain>
    </source>
</reference>
<dbReference type="GO" id="GO:0030435">
    <property type="term" value="P:sporulation resulting in formation of a cellular spore"/>
    <property type="evidence" value="ECO:0007669"/>
    <property type="project" value="UniProtKB-KW"/>
</dbReference>
<proteinExistence type="inferred from homology"/>
<dbReference type="Gene3D" id="3.40.80.10">
    <property type="entry name" value="Peptidoglycan recognition protein-like"/>
    <property type="match status" value="1"/>
</dbReference>
<comment type="catalytic activity">
    <reaction evidence="1">
        <text>Hydrolyzes the link between N-acetylmuramoyl residues and L-amino acid residues in certain cell-wall glycopeptides.</text>
        <dbReference type="EC" id="3.5.1.28"/>
    </reaction>
</comment>
<dbReference type="GO" id="GO:0009254">
    <property type="term" value="P:peptidoglycan turnover"/>
    <property type="evidence" value="ECO:0007669"/>
    <property type="project" value="TreeGrafter"/>
</dbReference>
<evidence type="ECO:0000256" key="4">
    <source>
        <dbReference type="ARBA" id="ARBA00022801"/>
    </source>
</evidence>
<dbReference type="CDD" id="cd06583">
    <property type="entry name" value="PGRP"/>
    <property type="match status" value="1"/>
</dbReference>
<evidence type="ECO:0000256" key="3">
    <source>
        <dbReference type="ARBA" id="ARBA00011901"/>
    </source>
</evidence>
<dbReference type="SUPFAM" id="SSF55846">
    <property type="entry name" value="N-acetylmuramoyl-L-alanine amidase-like"/>
    <property type="match status" value="1"/>
</dbReference>
<gene>
    <name evidence="9" type="ORF">NE398_10095</name>
</gene>
<keyword evidence="5" id="KW-0749">Sporulation</keyword>
<dbReference type="RefSeq" id="WP_272470339.1">
    <property type="nucleotide sequence ID" value="NZ_JAMRYU010000009.1"/>
</dbReference>
<dbReference type="EC" id="3.5.1.28" evidence="3"/>
<keyword evidence="4 9" id="KW-0378">Hydrolase</keyword>
<dbReference type="Pfam" id="PF01510">
    <property type="entry name" value="Amidase_2"/>
    <property type="match status" value="1"/>
</dbReference>
<dbReference type="Gene3D" id="3.40.50.12090">
    <property type="match status" value="1"/>
</dbReference>
<dbReference type="EMBL" id="JAMRYU010000009">
    <property type="protein sequence ID" value="MDC4240512.1"/>
    <property type="molecule type" value="Genomic_DNA"/>
</dbReference>
<dbReference type="InterPro" id="IPR002502">
    <property type="entry name" value="Amidase_domain"/>
</dbReference>
<protein>
    <recommendedName>
        <fullName evidence="3">N-acetylmuramoyl-L-alanine amidase</fullName>
        <ecNumber evidence="3">3.5.1.28</ecNumber>
    </recommendedName>
</protein>
<feature type="domain" description="N-acetylmuramoyl-L-alanine amidase" evidence="8">
    <location>
        <begin position="12"/>
        <end position="152"/>
    </location>
</feature>
<evidence type="ECO:0000313" key="9">
    <source>
        <dbReference type="EMBL" id="MDC4240512.1"/>
    </source>
</evidence>